<dbReference type="PANTHER" id="PTHR30041">
    <property type="entry name" value="ARSENATE REDUCTASE"/>
    <property type="match status" value="1"/>
</dbReference>
<dbReference type="GO" id="GO:0008794">
    <property type="term" value="F:arsenate reductase (glutaredoxin) activity"/>
    <property type="evidence" value="ECO:0007669"/>
    <property type="project" value="UniProtKB-UniRule"/>
</dbReference>
<evidence type="ECO:0000256" key="1">
    <source>
        <dbReference type="ARBA" id="ARBA00007198"/>
    </source>
</evidence>
<organism evidence="5 6">
    <name type="scientific">Marinomonas algarum</name>
    <dbReference type="NCBI Taxonomy" id="2883105"/>
    <lineage>
        <taxon>Bacteria</taxon>
        <taxon>Pseudomonadati</taxon>
        <taxon>Pseudomonadota</taxon>
        <taxon>Gammaproteobacteria</taxon>
        <taxon>Oceanospirillales</taxon>
        <taxon>Oceanospirillaceae</taxon>
        <taxon>Marinomonas</taxon>
    </lineage>
</organism>
<dbReference type="InterPro" id="IPR036249">
    <property type="entry name" value="Thioredoxin-like_sf"/>
</dbReference>
<dbReference type="SUPFAM" id="SSF52833">
    <property type="entry name" value="Thioredoxin-like"/>
    <property type="match status" value="1"/>
</dbReference>
<dbReference type="AlphaFoldDB" id="A0A9X1LCF0"/>
<dbReference type="InterPro" id="IPR006659">
    <property type="entry name" value="Arsenate_reductase"/>
</dbReference>
<accession>A0A9X1LCF0</accession>
<dbReference type="NCBIfam" id="TIGR00014">
    <property type="entry name" value="arsC"/>
    <property type="match status" value="1"/>
</dbReference>
<comment type="caution">
    <text evidence="5">The sequence shown here is derived from an EMBL/GenBank/DDBJ whole genome shotgun (WGS) entry which is preliminary data.</text>
</comment>
<evidence type="ECO:0000313" key="6">
    <source>
        <dbReference type="Proteomes" id="UP001139095"/>
    </source>
</evidence>
<dbReference type="Pfam" id="PF03960">
    <property type="entry name" value="ArsC"/>
    <property type="match status" value="1"/>
</dbReference>
<comment type="similarity">
    <text evidence="1 3 4">Belongs to the ArsC family.</text>
</comment>
<protein>
    <recommendedName>
        <fullName evidence="4">Arsenate reductase</fullName>
        <ecNumber evidence="4">1.20.4.1</ecNumber>
    </recommendedName>
</protein>
<evidence type="ECO:0000313" key="5">
    <source>
        <dbReference type="EMBL" id="MCB5161427.1"/>
    </source>
</evidence>
<dbReference type="InterPro" id="IPR006660">
    <property type="entry name" value="Arsenate_reductase-like"/>
</dbReference>
<dbReference type="EMBL" id="JAJATW010000006">
    <property type="protein sequence ID" value="MCB5161427.1"/>
    <property type="molecule type" value="Genomic_DNA"/>
</dbReference>
<dbReference type="CDD" id="cd03034">
    <property type="entry name" value="ArsC_ArsC"/>
    <property type="match status" value="1"/>
</dbReference>
<gene>
    <name evidence="5" type="primary">arsC</name>
    <name evidence="5" type="ORF">LG368_05875</name>
</gene>
<comment type="catalytic activity">
    <reaction evidence="4">
        <text>[glutaredoxin]-dithiol + arsenate + glutathione + H(+) = glutathionyl-S-S-[glutaredoxin] + arsenite + H2O</text>
        <dbReference type="Rhea" id="RHEA:22016"/>
        <dbReference type="Rhea" id="RHEA-COMP:10729"/>
        <dbReference type="Rhea" id="RHEA-COMP:17668"/>
        <dbReference type="ChEBI" id="CHEBI:15377"/>
        <dbReference type="ChEBI" id="CHEBI:15378"/>
        <dbReference type="ChEBI" id="CHEBI:29242"/>
        <dbReference type="ChEBI" id="CHEBI:29950"/>
        <dbReference type="ChEBI" id="CHEBI:48597"/>
        <dbReference type="ChEBI" id="CHEBI:57925"/>
        <dbReference type="ChEBI" id="CHEBI:146199"/>
        <dbReference type="EC" id="1.20.4.1"/>
    </reaction>
</comment>
<reference evidence="5" key="1">
    <citation type="submission" date="2021-10" db="EMBL/GenBank/DDBJ databases">
        <title>Marinomonas pontica sp. nov., isolated from the Black Sea.</title>
        <authorList>
            <person name="Zhao L.-H."/>
            <person name="Xue J.-H."/>
        </authorList>
    </citation>
    <scope>NUCLEOTIDE SEQUENCE</scope>
    <source>
        <strain evidence="5">E8</strain>
    </source>
</reference>
<keyword evidence="2 4" id="KW-0560">Oxidoreductase</keyword>
<keyword evidence="6" id="KW-1185">Reference proteome</keyword>
<dbReference type="RefSeq" id="WP_226753804.1">
    <property type="nucleotide sequence ID" value="NZ_JAJATW010000006.1"/>
</dbReference>
<evidence type="ECO:0000256" key="3">
    <source>
        <dbReference type="PROSITE-ProRule" id="PRU01282"/>
    </source>
</evidence>
<evidence type="ECO:0000256" key="4">
    <source>
        <dbReference type="RuleBase" id="RU362029"/>
    </source>
</evidence>
<sequence>MTTIYHNPRCSKSRQTLQLLLDNQIKPNIRLYLKDAPSTAELNTLVQQLNIKPQQLMRTKDALYKELALSETMSDDACIEVMHSHPALIERPIVIHNEQAKIGRPPENVLTLFN</sequence>
<dbReference type="PROSITE" id="PS51353">
    <property type="entry name" value="ARSC"/>
    <property type="match status" value="1"/>
</dbReference>
<dbReference type="PANTHER" id="PTHR30041:SF4">
    <property type="entry name" value="ARSENATE REDUCTASE"/>
    <property type="match status" value="1"/>
</dbReference>
<evidence type="ECO:0000256" key="2">
    <source>
        <dbReference type="ARBA" id="ARBA00023002"/>
    </source>
</evidence>
<dbReference type="Gene3D" id="3.40.30.10">
    <property type="entry name" value="Glutaredoxin"/>
    <property type="match status" value="1"/>
</dbReference>
<name>A0A9X1LCF0_9GAMM</name>
<proteinExistence type="inferred from homology"/>
<dbReference type="EC" id="1.20.4.1" evidence="4"/>
<dbReference type="Proteomes" id="UP001139095">
    <property type="component" value="Unassembled WGS sequence"/>
</dbReference>